<dbReference type="Gene3D" id="3.10.450.160">
    <property type="entry name" value="inner membrane protein cigr"/>
    <property type="match status" value="1"/>
</dbReference>
<keyword evidence="1" id="KW-0812">Transmembrane</keyword>
<keyword evidence="1" id="KW-1133">Transmembrane helix</keyword>
<evidence type="ECO:0000256" key="1">
    <source>
        <dbReference type="SAM" id="Phobius"/>
    </source>
</evidence>
<dbReference type="Pfam" id="PF11776">
    <property type="entry name" value="RcnB"/>
    <property type="match status" value="1"/>
</dbReference>
<protein>
    <submittedName>
        <fullName evidence="2">RcnB family protein</fullName>
    </submittedName>
</protein>
<evidence type="ECO:0000313" key="3">
    <source>
        <dbReference type="Proteomes" id="UP000500826"/>
    </source>
</evidence>
<proteinExistence type="predicted"/>
<keyword evidence="3" id="KW-1185">Reference proteome</keyword>
<dbReference type="InterPro" id="IPR024572">
    <property type="entry name" value="RcnB"/>
</dbReference>
<dbReference type="Proteomes" id="UP000500826">
    <property type="component" value="Chromosome"/>
</dbReference>
<dbReference type="EMBL" id="CP053418">
    <property type="protein sequence ID" value="QJW85708.1"/>
    <property type="molecule type" value="Genomic_DNA"/>
</dbReference>
<accession>A0ABX6P6J8</accession>
<feature type="transmembrane region" description="Helical" evidence="1">
    <location>
        <begin position="33"/>
        <end position="51"/>
    </location>
</feature>
<keyword evidence="1" id="KW-0472">Membrane</keyword>
<organism evidence="2 3">
    <name type="scientific">Ramlibacter terrae</name>
    <dbReference type="NCBI Taxonomy" id="2732511"/>
    <lineage>
        <taxon>Bacteria</taxon>
        <taxon>Pseudomonadati</taxon>
        <taxon>Pseudomonadota</taxon>
        <taxon>Betaproteobacteria</taxon>
        <taxon>Burkholderiales</taxon>
        <taxon>Comamonadaceae</taxon>
        <taxon>Ramlibacter</taxon>
    </lineage>
</organism>
<sequence>MPYEVRDRQYVVNDWRGHRLAPPPRGHHWVQVGPDYVLAAIATGVIVNMVLNQ</sequence>
<name>A0ABX6P6J8_9BURK</name>
<reference evidence="2 3" key="1">
    <citation type="submission" date="2020-05" db="EMBL/GenBank/DDBJ databases">
        <title>Ramlibacter rhizophilus sp. nov., isolated from rhizosphere soil of national flower Mugunghwa from South Korea.</title>
        <authorList>
            <person name="Zheng-Fei Y."/>
            <person name="Huan T."/>
        </authorList>
    </citation>
    <scope>NUCLEOTIDE SEQUENCE [LARGE SCALE GENOMIC DNA]</scope>
    <source>
        <strain evidence="2 3">H242</strain>
    </source>
</reference>
<evidence type="ECO:0000313" key="2">
    <source>
        <dbReference type="EMBL" id="QJW85708.1"/>
    </source>
</evidence>
<gene>
    <name evidence="2" type="ORF">HK414_01880</name>
</gene>